<dbReference type="Pfam" id="PF00550">
    <property type="entry name" value="PP-binding"/>
    <property type="match status" value="1"/>
</dbReference>
<dbReference type="InterPro" id="IPR009081">
    <property type="entry name" value="PP-bd_ACP"/>
</dbReference>
<keyword evidence="1 3" id="KW-0436">Ligase</keyword>
<dbReference type="SUPFAM" id="SSF47336">
    <property type="entry name" value="ACP-like"/>
    <property type="match status" value="1"/>
</dbReference>
<dbReference type="PANTHER" id="PTHR43352:SF1">
    <property type="entry name" value="ANTHRANILATE--COA LIGASE"/>
    <property type="match status" value="1"/>
</dbReference>
<dbReference type="Gene3D" id="1.10.1200.10">
    <property type="entry name" value="ACP-like"/>
    <property type="match status" value="1"/>
</dbReference>
<dbReference type="Proteomes" id="UP000656042">
    <property type="component" value="Unassembled WGS sequence"/>
</dbReference>
<organism evidence="3 4">
    <name type="scientific">Mangrovihabitans endophyticus</name>
    <dbReference type="NCBI Taxonomy" id="1751298"/>
    <lineage>
        <taxon>Bacteria</taxon>
        <taxon>Bacillati</taxon>
        <taxon>Actinomycetota</taxon>
        <taxon>Actinomycetes</taxon>
        <taxon>Micromonosporales</taxon>
        <taxon>Micromonosporaceae</taxon>
        <taxon>Mangrovihabitans</taxon>
    </lineage>
</organism>
<evidence type="ECO:0000313" key="3">
    <source>
        <dbReference type="EMBL" id="GGK75903.1"/>
    </source>
</evidence>
<dbReference type="InterPro" id="IPR036736">
    <property type="entry name" value="ACP-like_sf"/>
</dbReference>
<accession>A0A8J3BWL3</accession>
<dbReference type="Gene3D" id="3.40.50.12780">
    <property type="entry name" value="N-terminal domain of ligase-like"/>
    <property type="match status" value="1"/>
</dbReference>
<protein>
    <submittedName>
        <fullName evidence="3">Benzoate--CoA ligase</fullName>
    </submittedName>
</protein>
<proteinExistence type="predicted"/>
<name>A0A8J3BWL3_9ACTN</name>
<dbReference type="GO" id="GO:0044550">
    <property type="term" value="P:secondary metabolite biosynthetic process"/>
    <property type="evidence" value="ECO:0007669"/>
    <property type="project" value="TreeGrafter"/>
</dbReference>
<evidence type="ECO:0000313" key="4">
    <source>
        <dbReference type="Proteomes" id="UP000656042"/>
    </source>
</evidence>
<evidence type="ECO:0000256" key="1">
    <source>
        <dbReference type="ARBA" id="ARBA00022598"/>
    </source>
</evidence>
<dbReference type="GO" id="GO:0016878">
    <property type="term" value="F:acid-thiol ligase activity"/>
    <property type="evidence" value="ECO:0007669"/>
    <property type="project" value="TreeGrafter"/>
</dbReference>
<gene>
    <name evidence="3" type="primary">badA</name>
    <name evidence="3" type="ORF">GCM10012284_07380</name>
</gene>
<keyword evidence="4" id="KW-1185">Reference proteome</keyword>
<feature type="domain" description="Carrier" evidence="2">
    <location>
        <begin position="7"/>
        <end position="82"/>
    </location>
</feature>
<comment type="caution">
    <text evidence="3">The sequence shown here is derived from an EMBL/GenBank/DDBJ whole genome shotgun (WGS) entry which is preliminary data.</text>
</comment>
<dbReference type="PANTHER" id="PTHR43352">
    <property type="entry name" value="ACETYL-COA SYNTHETASE"/>
    <property type="match status" value="1"/>
</dbReference>
<sequence length="593" mass="62307">MNTMDRDTAAERLRSLVAAVLALDPSEVGTEDHLYDDLQAGSLEKVEIATRIEREFGVRIDPEEGAALGRVGDAMTLLAAKGAIGAAPSAGAPAVDLVNRLVGRHLAAGRADRTAYHDPDLGEVSYRQLWSAARAYAGRLRELSVPAAGHAVLIADDSAATVAAFLGMWWHGCVPVPISPALTEAEVRFIVADCAAVLVHLDAPPARQSLFETLLPGLPRTYGAQIRATVGEPEQPGQSHPVAWAVDRPALVQYTSGSTGEPKGVLHSAAGIEAVLDGFGAVLDLRPDDVTMCTAKMSFGYGFGDSVLFPLAAGASAVLLRGPVDAQVVVAAMRRHRPTVLFSVPRMYAGVLAVGAEGADRLRLAVSAGEHLPTHLADRIRETLAVPLINGLGATEVLHIAVATPARRAVAGSTGVAVPAVTMTVRGEDGAELPPGEDGRLHIAGRCVALGYLNRPDAQRRTFAQGGAYTSDIVRIGPDGELRYLCRADDVLNIGGYKVAPGEIEAVVRKTEGVADCAVIAVADADGLDGAVAYAVPAEGADPVQVRRSILRSIRAELAPFKRPGRIEVLDALPITSTGKLARFRLRNLARRR</sequence>
<dbReference type="InterPro" id="IPR025110">
    <property type="entry name" value="AMP-bd_C"/>
</dbReference>
<dbReference type="AlphaFoldDB" id="A0A8J3BWL3"/>
<dbReference type="Pfam" id="PF00501">
    <property type="entry name" value="AMP-binding"/>
    <property type="match status" value="1"/>
</dbReference>
<dbReference type="InterPro" id="IPR020845">
    <property type="entry name" value="AMP-binding_CS"/>
</dbReference>
<reference evidence="3" key="2">
    <citation type="submission" date="2020-09" db="EMBL/GenBank/DDBJ databases">
        <authorList>
            <person name="Sun Q."/>
            <person name="Zhou Y."/>
        </authorList>
    </citation>
    <scope>NUCLEOTIDE SEQUENCE</scope>
    <source>
        <strain evidence="3">CGMCC 4.7299</strain>
    </source>
</reference>
<dbReference type="Gene3D" id="3.30.300.30">
    <property type="match status" value="1"/>
</dbReference>
<dbReference type="RefSeq" id="WP_229715451.1">
    <property type="nucleotide sequence ID" value="NZ_BMMX01000001.1"/>
</dbReference>
<dbReference type="InterPro" id="IPR045851">
    <property type="entry name" value="AMP-bd_C_sf"/>
</dbReference>
<dbReference type="Pfam" id="PF13193">
    <property type="entry name" value="AMP-binding_C"/>
    <property type="match status" value="1"/>
</dbReference>
<dbReference type="PROSITE" id="PS50075">
    <property type="entry name" value="CARRIER"/>
    <property type="match status" value="1"/>
</dbReference>
<dbReference type="InterPro" id="IPR042099">
    <property type="entry name" value="ANL_N_sf"/>
</dbReference>
<dbReference type="SUPFAM" id="SSF56801">
    <property type="entry name" value="Acetyl-CoA synthetase-like"/>
    <property type="match status" value="1"/>
</dbReference>
<dbReference type="PROSITE" id="PS00455">
    <property type="entry name" value="AMP_BINDING"/>
    <property type="match status" value="1"/>
</dbReference>
<evidence type="ECO:0000259" key="2">
    <source>
        <dbReference type="PROSITE" id="PS50075"/>
    </source>
</evidence>
<dbReference type="EMBL" id="BMMX01000001">
    <property type="protein sequence ID" value="GGK75903.1"/>
    <property type="molecule type" value="Genomic_DNA"/>
</dbReference>
<dbReference type="InterPro" id="IPR000873">
    <property type="entry name" value="AMP-dep_synth/lig_dom"/>
</dbReference>
<reference evidence="3" key="1">
    <citation type="journal article" date="2014" name="Int. J. Syst. Evol. Microbiol.">
        <title>Complete genome sequence of Corynebacterium casei LMG S-19264T (=DSM 44701T), isolated from a smear-ripened cheese.</title>
        <authorList>
            <consortium name="US DOE Joint Genome Institute (JGI-PGF)"/>
            <person name="Walter F."/>
            <person name="Albersmeier A."/>
            <person name="Kalinowski J."/>
            <person name="Ruckert C."/>
        </authorList>
    </citation>
    <scope>NUCLEOTIDE SEQUENCE</scope>
    <source>
        <strain evidence="3">CGMCC 4.7299</strain>
    </source>
</reference>